<organism evidence="3 4">
    <name type="scientific">Scylla paramamosain</name>
    <name type="common">Mud crab</name>
    <dbReference type="NCBI Taxonomy" id="85552"/>
    <lineage>
        <taxon>Eukaryota</taxon>
        <taxon>Metazoa</taxon>
        <taxon>Ecdysozoa</taxon>
        <taxon>Arthropoda</taxon>
        <taxon>Crustacea</taxon>
        <taxon>Multicrustacea</taxon>
        <taxon>Malacostraca</taxon>
        <taxon>Eumalacostraca</taxon>
        <taxon>Eucarida</taxon>
        <taxon>Decapoda</taxon>
        <taxon>Pleocyemata</taxon>
        <taxon>Brachyura</taxon>
        <taxon>Eubrachyura</taxon>
        <taxon>Portunoidea</taxon>
        <taxon>Portunidae</taxon>
        <taxon>Portuninae</taxon>
        <taxon>Scylla</taxon>
    </lineage>
</organism>
<feature type="compositionally biased region" description="Polar residues" evidence="2">
    <location>
        <begin position="1029"/>
        <end position="1040"/>
    </location>
</feature>
<reference evidence="3 4" key="1">
    <citation type="submission" date="2023-03" db="EMBL/GenBank/DDBJ databases">
        <title>High-quality genome of Scylla paramamosain provides insights in environmental adaptation.</title>
        <authorList>
            <person name="Zhang L."/>
        </authorList>
    </citation>
    <scope>NUCLEOTIDE SEQUENCE [LARGE SCALE GENOMIC DNA]</scope>
    <source>
        <strain evidence="3">LZ_2023a</strain>
        <tissue evidence="3">Muscle</tissue>
    </source>
</reference>
<feature type="compositionally biased region" description="Polar residues" evidence="2">
    <location>
        <begin position="525"/>
        <end position="536"/>
    </location>
</feature>
<feature type="coiled-coil region" evidence="1">
    <location>
        <begin position="1412"/>
        <end position="1469"/>
    </location>
</feature>
<feature type="region of interest" description="Disordered" evidence="2">
    <location>
        <begin position="460"/>
        <end position="855"/>
    </location>
</feature>
<feature type="compositionally biased region" description="Basic and acidic residues" evidence="2">
    <location>
        <begin position="804"/>
        <end position="832"/>
    </location>
</feature>
<comment type="caution">
    <text evidence="3">The sequence shown here is derived from an EMBL/GenBank/DDBJ whole genome shotgun (WGS) entry which is preliminary data.</text>
</comment>
<feature type="compositionally biased region" description="Basic and acidic residues" evidence="2">
    <location>
        <begin position="1055"/>
        <end position="1065"/>
    </location>
</feature>
<feature type="compositionally biased region" description="Basic and acidic residues" evidence="2">
    <location>
        <begin position="917"/>
        <end position="932"/>
    </location>
</feature>
<feature type="compositionally biased region" description="Polar residues" evidence="2">
    <location>
        <begin position="574"/>
        <end position="583"/>
    </location>
</feature>
<protein>
    <submittedName>
        <fullName evidence="3">Uncharacterized protein</fullName>
    </submittedName>
</protein>
<feature type="compositionally biased region" description="Low complexity" evidence="2">
    <location>
        <begin position="463"/>
        <end position="472"/>
    </location>
</feature>
<feature type="compositionally biased region" description="Polar residues" evidence="2">
    <location>
        <begin position="974"/>
        <end position="984"/>
    </location>
</feature>
<evidence type="ECO:0000256" key="1">
    <source>
        <dbReference type="SAM" id="Coils"/>
    </source>
</evidence>
<feature type="compositionally biased region" description="Basic and acidic residues" evidence="2">
    <location>
        <begin position="677"/>
        <end position="721"/>
    </location>
</feature>
<feature type="compositionally biased region" description="Polar residues" evidence="2">
    <location>
        <begin position="86"/>
        <end position="95"/>
    </location>
</feature>
<proteinExistence type="predicted"/>
<feature type="compositionally biased region" description="Polar residues" evidence="2">
    <location>
        <begin position="548"/>
        <end position="561"/>
    </location>
</feature>
<feature type="compositionally biased region" description="Polar residues" evidence="2">
    <location>
        <begin position="368"/>
        <end position="414"/>
    </location>
</feature>
<feature type="compositionally biased region" description="Basic and acidic residues" evidence="2">
    <location>
        <begin position="599"/>
        <end position="665"/>
    </location>
</feature>
<feature type="compositionally biased region" description="Low complexity" evidence="2">
    <location>
        <begin position="1081"/>
        <end position="1093"/>
    </location>
</feature>
<accession>A0AAW0U8W3</accession>
<evidence type="ECO:0000313" key="3">
    <source>
        <dbReference type="EMBL" id="KAK8396196.1"/>
    </source>
</evidence>
<feature type="region of interest" description="Disordered" evidence="2">
    <location>
        <begin position="1"/>
        <end position="112"/>
    </location>
</feature>
<feature type="compositionally biased region" description="Basic and acidic residues" evidence="2">
    <location>
        <begin position="728"/>
        <end position="737"/>
    </location>
</feature>
<feature type="compositionally biased region" description="Basic residues" evidence="2">
    <location>
        <begin position="488"/>
        <end position="499"/>
    </location>
</feature>
<sequence>MLNQVDKHRIAGKDVSVKADTSQESTQEEISQNPNEEIGSESQEIKKNEISCRSREEENISEKVMVQQSGTTNQATEKMDEVMVVCQNTSTSQVSKESEHPGGETSSKCDNSRTVKHKDTVTAASACKKKLSSSCSENTVTGKMSPGQQNIAKKSFSKKTPRAAVYRQQPSTLKTWSEEQNAEDSDDLDIVVLSETIKKPVNPIKFAGITLVCNTCHYLWNDEVLNAIFDGNKSVTVNSKITYGAIMCFSSYADVHYPQNKEKAVRNVLERADLGKNIGNMKIQEVVEWLRYLMRTGSVTCCTVFDAVYNPKTADVMLSALLSTEPASQKENETWKSKQQSASKVKGKTPKSQSSCTSKKKHRAGASSRITTLSTNTTSAKKITPSQLSEAKKVQGTNVRGNSSTQPKKLTTTLEKQDMHPSETSVTSPMDDSQSLNKNHVIKECSVYLGKPVAISSQQRICSPVSSSSDRSSATKRPLTEEEDKMLQSRKKGKSLRRSLSHEESTDTNSSSESSVKDAVELPLNENSTTDLSSEYASKGSFKDSDENNTMSEWSESNLDASENEESSLEHSSDIVTMKSSNHLADKKSMTESEQSTAKVKEDIGEKDQMKAEGNRKGKTKLDDRSEAVARHNNKDIKCSNRKEKIGKTNSKDAEDQTLAHKSEASPDDAVSNIIKSQDHSRDTEEYDLQRINRNEEAEKTMTNDTEVRKHEKWERNKEANKTNAGTERCEKNEKSGDVNTDEETEKHDKNKETEKRNMKEKNEKTGDVNTDETTKKLDKNEETEIKNMKEKNGKTGDVNTDEDTIKYDKNKETEKRNMQDAKAGHEKHDRNEEDMEDAEIERHERSEDFITKDTDIKRHDKTKKIGEINMIDDEQVVSTVESVGNTAEHEDLGEKVKRHDRKNIELLSGNTESEDANMKDAKEQTVIEKQDISSGILSGNGFTNQVKRSAEGSSTHSSKRQKLSDEAREKSPGDTQTQETKNLTEVVEGVPSELQRRTRARIETQRLCSTDSKESESSMPASFEGMENSPSSELSPNCESSDESDENTSKPRLVSKEKTEEKILKSPRVLRSRSQRAVSKKFVSSSETSSDSNDQPMSTDDSVPQSRTCIDYQPVASAKSNEESENILVQKLGLNISAIDLYCNTTDSKMPTNRDMANIPRQRGRLSKALEAMLRERSNLDGVAKEAFDLLPYEHHNIIGPANNKERYLTNQELLVLQNICVLNPEAPDVDMFYQILIQVLLARRQVLLVPNSLALLVVAEKVRREFNRAKRKGNHSEYLAQDWDPCKIYTTEDFWLAEKKPPKVPTVRTVLSIFCLWKNLEKRVPISLPIALEELCRNLVLWDVDKIGICVKLYSRYCTFLYEEKNPSLAEIFLNQPFIGSKTKLQKKLLYSKEDNSKDNSGNISSKHNMNVTENDVQALLKQCLEAEEAALRSSHPREEEWFRKCVQALKDKVDAYKKEIQLIQKVTKDTEKKKFQLLSKLNSSEYEDLPQDLGKTTETLYRLLAKRTTKFEMLKEAEYTAAKETNKVPRLSPSVLKVVDLGEDVSESMKELVYELLLNEVDVEEMRPVLCTIVENMTNDNLSAVPSNSWIRNFARITGLKVKPRNNIVL</sequence>
<evidence type="ECO:0000256" key="2">
    <source>
        <dbReference type="SAM" id="MobiDB-lite"/>
    </source>
</evidence>
<feature type="compositionally biased region" description="Basic and acidic residues" evidence="2">
    <location>
        <begin position="43"/>
        <end position="61"/>
    </location>
</feature>
<name>A0AAW0U8W3_SCYPA</name>
<dbReference type="PANTHER" id="PTHR36812:SF9">
    <property type="entry name" value="MYB-LIKE PROTEIN X ISOFORM X1"/>
    <property type="match status" value="1"/>
</dbReference>
<feature type="region of interest" description="Disordered" evidence="2">
    <location>
        <begin position="138"/>
        <end position="163"/>
    </location>
</feature>
<feature type="compositionally biased region" description="Basic and acidic residues" evidence="2">
    <location>
        <begin position="888"/>
        <end position="898"/>
    </location>
</feature>
<feature type="compositionally biased region" description="Polar residues" evidence="2">
    <location>
        <begin position="1094"/>
        <end position="1108"/>
    </location>
</feature>
<feature type="region of interest" description="Disordered" evidence="2">
    <location>
        <begin position="327"/>
        <end position="434"/>
    </location>
</feature>
<evidence type="ECO:0000313" key="4">
    <source>
        <dbReference type="Proteomes" id="UP001487740"/>
    </source>
</evidence>
<keyword evidence="1" id="KW-0175">Coiled coil</keyword>
<feature type="compositionally biased region" description="Basic and acidic residues" evidence="2">
    <location>
        <begin position="963"/>
        <end position="973"/>
    </location>
</feature>
<feature type="region of interest" description="Disordered" evidence="2">
    <location>
        <begin position="881"/>
        <end position="1108"/>
    </location>
</feature>
<feature type="compositionally biased region" description="Basic and acidic residues" evidence="2">
    <location>
        <begin position="745"/>
        <end position="795"/>
    </location>
</feature>
<feature type="compositionally biased region" description="Basic and acidic residues" evidence="2">
    <location>
        <begin position="995"/>
        <end position="1005"/>
    </location>
</feature>
<feature type="compositionally biased region" description="Basic and acidic residues" evidence="2">
    <location>
        <begin position="841"/>
        <end position="855"/>
    </location>
</feature>
<feature type="compositionally biased region" description="Polar residues" evidence="2">
    <location>
        <begin position="138"/>
        <end position="152"/>
    </location>
</feature>
<feature type="compositionally biased region" description="Polar residues" evidence="2">
    <location>
        <begin position="422"/>
        <end position="434"/>
    </location>
</feature>
<feature type="compositionally biased region" description="Basic and acidic residues" evidence="2">
    <location>
        <begin position="1"/>
        <end position="17"/>
    </location>
</feature>
<dbReference type="Proteomes" id="UP001487740">
    <property type="component" value="Unassembled WGS sequence"/>
</dbReference>
<gene>
    <name evidence="3" type="ORF">O3P69_005332</name>
</gene>
<keyword evidence="4" id="KW-1185">Reference proteome</keyword>
<dbReference type="PANTHER" id="PTHR36812">
    <property type="entry name" value="NEUROFILAMENT TRIPLET M PROTEIN-LIKE PROTEIN"/>
    <property type="match status" value="1"/>
</dbReference>
<dbReference type="EMBL" id="JARAKH010000016">
    <property type="protein sequence ID" value="KAK8396196.1"/>
    <property type="molecule type" value="Genomic_DNA"/>
</dbReference>
<dbReference type="EMBL" id="JARAKH010000016">
    <property type="protein sequence ID" value="KAK8396197.1"/>
    <property type="molecule type" value="Genomic_DNA"/>
</dbReference>
<feature type="compositionally biased region" description="Polar residues" evidence="2">
    <location>
        <begin position="933"/>
        <end position="957"/>
    </location>
</feature>
<feature type="compositionally biased region" description="Polar residues" evidence="2">
    <location>
        <begin position="19"/>
        <end position="35"/>
    </location>
</feature>
<feature type="compositionally biased region" description="Polar residues" evidence="2">
    <location>
        <begin position="66"/>
        <end position="76"/>
    </location>
</feature>